<dbReference type="GO" id="GO:0000160">
    <property type="term" value="P:phosphorelay signal transduction system"/>
    <property type="evidence" value="ECO:0007669"/>
    <property type="project" value="InterPro"/>
</dbReference>
<dbReference type="PANTHER" id="PTHR44591">
    <property type="entry name" value="STRESS RESPONSE REGULATOR PROTEIN 1"/>
    <property type="match status" value="1"/>
</dbReference>
<name>W4VGG8_9BACI</name>
<evidence type="ECO:0000313" key="4">
    <source>
        <dbReference type="EMBL" id="GAE92475.1"/>
    </source>
</evidence>
<evidence type="ECO:0000259" key="3">
    <source>
        <dbReference type="PROSITE" id="PS50110"/>
    </source>
</evidence>
<dbReference type="InterPro" id="IPR011006">
    <property type="entry name" value="CheY-like_superfamily"/>
</dbReference>
<comment type="caution">
    <text evidence="4">The sequence shown here is derived from an EMBL/GenBank/DDBJ whole genome shotgun (WGS) entry which is preliminary data.</text>
</comment>
<gene>
    <name evidence="4" type="ORF">JCM21714_1479</name>
</gene>
<reference evidence="4 5" key="1">
    <citation type="journal article" date="2014" name="Genome Announc.">
        <title>Draft Genome Sequence of the Boron-Tolerant and Moderately Halotolerant Bacterium Gracilibacillus boraciitolerans JCM 21714T.</title>
        <authorList>
            <person name="Ahmed I."/>
            <person name="Oshima K."/>
            <person name="Suda W."/>
            <person name="Kitamura K."/>
            <person name="Iida T."/>
            <person name="Ohmori Y."/>
            <person name="Fujiwara T."/>
            <person name="Hattori M."/>
            <person name="Ohkuma M."/>
        </authorList>
    </citation>
    <scope>NUCLEOTIDE SEQUENCE [LARGE SCALE GENOMIC DNA]</scope>
    <source>
        <strain evidence="4 5">JCM 21714</strain>
    </source>
</reference>
<dbReference type="Pfam" id="PF00072">
    <property type="entry name" value="Response_reg"/>
    <property type="match status" value="1"/>
</dbReference>
<dbReference type="eggNOG" id="COG4753">
    <property type="taxonomic scope" value="Bacteria"/>
</dbReference>
<dbReference type="InterPro" id="IPR050595">
    <property type="entry name" value="Bact_response_regulator"/>
</dbReference>
<evidence type="ECO:0000256" key="1">
    <source>
        <dbReference type="ARBA" id="ARBA00022553"/>
    </source>
</evidence>
<dbReference type="Gene3D" id="3.40.50.2300">
    <property type="match status" value="1"/>
</dbReference>
<dbReference type="InterPro" id="IPR001789">
    <property type="entry name" value="Sig_transdc_resp-reg_receiver"/>
</dbReference>
<dbReference type="CDD" id="cd17536">
    <property type="entry name" value="REC_YesN-like"/>
    <property type="match status" value="1"/>
</dbReference>
<feature type="domain" description="Response regulatory" evidence="3">
    <location>
        <begin position="11"/>
        <end position="127"/>
    </location>
</feature>
<organism evidence="4 5">
    <name type="scientific">Gracilibacillus boraciitolerans JCM 21714</name>
    <dbReference type="NCBI Taxonomy" id="1298598"/>
    <lineage>
        <taxon>Bacteria</taxon>
        <taxon>Bacillati</taxon>
        <taxon>Bacillota</taxon>
        <taxon>Bacilli</taxon>
        <taxon>Bacillales</taxon>
        <taxon>Bacillaceae</taxon>
        <taxon>Gracilibacillus</taxon>
    </lineage>
</organism>
<accession>W4VGG8</accession>
<dbReference type="Proteomes" id="UP000019102">
    <property type="component" value="Unassembled WGS sequence"/>
</dbReference>
<evidence type="ECO:0000313" key="5">
    <source>
        <dbReference type="Proteomes" id="UP000019102"/>
    </source>
</evidence>
<dbReference type="SMART" id="SM00448">
    <property type="entry name" value="REC"/>
    <property type="match status" value="1"/>
</dbReference>
<keyword evidence="1 2" id="KW-0597">Phosphoprotein</keyword>
<dbReference type="PROSITE" id="PS50110">
    <property type="entry name" value="RESPONSE_REGULATORY"/>
    <property type="match status" value="1"/>
</dbReference>
<dbReference type="SUPFAM" id="SSF52172">
    <property type="entry name" value="CheY-like"/>
    <property type="match status" value="1"/>
</dbReference>
<feature type="modified residue" description="4-aspartylphosphate" evidence="2">
    <location>
        <position position="62"/>
    </location>
</feature>
<dbReference type="AlphaFoldDB" id="W4VGG8"/>
<dbReference type="GO" id="GO:0003677">
    <property type="term" value="F:DNA binding"/>
    <property type="evidence" value="ECO:0007669"/>
    <property type="project" value="UniProtKB-KW"/>
</dbReference>
<proteinExistence type="predicted"/>
<dbReference type="STRING" id="1298598.JCM21714_1479"/>
<keyword evidence="4" id="KW-0238">DNA-binding</keyword>
<keyword evidence="5" id="KW-1185">Reference proteome</keyword>
<dbReference type="PANTHER" id="PTHR44591:SF3">
    <property type="entry name" value="RESPONSE REGULATORY DOMAIN-CONTAINING PROTEIN"/>
    <property type="match status" value="1"/>
</dbReference>
<dbReference type="EMBL" id="BAVS01000005">
    <property type="protein sequence ID" value="GAE92475.1"/>
    <property type="molecule type" value="Genomic_DNA"/>
</dbReference>
<sequence>MGRGGVAKLTKVLIVDDEKVERDGLEKILQSYFSNMIIQQAQNGRTALQMVKTFQPELILMDIKMPGMSGIEVIRQIKSEHAGIKFIMMTAYAEFDYARSALKLGVVDYLVKPSSVQEIITTVERILVQITKENKKQELEKQQEHTLQKAMSLFETDVVTQLLFDHVHDVHIEELMEILDMHGTQEKFVISLILPKGLDVHYTVIKEIVRKRGGGAWVGGRYMDISYRLLYFAIRSNHFEPRQPY</sequence>
<protein>
    <submittedName>
        <fullName evidence="4">DNA-binding response regulator</fullName>
    </submittedName>
</protein>
<evidence type="ECO:0000256" key="2">
    <source>
        <dbReference type="PROSITE-ProRule" id="PRU00169"/>
    </source>
</evidence>